<dbReference type="Proteomes" id="UP000001055">
    <property type="component" value="Unassembled WGS sequence"/>
</dbReference>
<dbReference type="RefSeq" id="XP_001804642.1">
    <property type="nucleotide sequence ID" value="XM_001804590.1"/>
</dbReference>
<dbReference type="VEuPathDB" id="FungiDB:JI435_308980"/>
<reference evidence="3" key="1">
    <citation type="journal article" date="2007" name="Plant Cell">
        <title>Dothideomycete-plant interactions illuminated by genome sequencing and EST analysis of the wheat pathogen Stagonospora nodorum.</title>
        <authorList>
            <person name="Hane J.K."/>
            <person name="Lowe R.G."/>
            <person name="Solomon P.S."/>
            <person name="Tan K.C."/>
            <person name="Schoch C.L."/>
            <person name="Spatafora J.W."/>
            <person name="Crous P.W."/>
            <person name="Kodira C."/>
            <person name="Birren B.W."/>
            <person name="Galagan J.E."/>
            <person name="Torriani S.F."/>
            <person name="McDonald B.A."/>
            <person name="Oliver R.P."/>
        </authorList>
    </citation>
    <scope>NUCLEOTIDE SEQUENCE [LARGE SCALE GENOMIC DNA]</scope>
    <source>
        <strain evidence="3">SN15 / ATCC MYA-4574 / FGSC 10173</strain>
    </source>
</reference>
<dbReference type="GeneID" id="5981566"/>
<proteinExistence type="predicted"/>
<dbReference type="eggNOG" id="ENOG502SK2Z">
    <property type="taxonomic scope" value="Eukaryota"/>
</dbReference>
<gene>
    <name evidence="2" type="ORF">SNOG_14457</name>
</gene>
<dbReference type="HOGENOM" id="CLU_464684_0_0_1"/>
<dbReference type="EMBL" id="CH445355">
    <property type="protein sequence ID" value="EAT78328.2"/>
    <property type="molecule type" value="Genomic_DNA"/>
</dbReference>
<dbReference type="AlphaFoldDB" id="Q0U1R7"/>
<feature type="compositionally biased region" description="Polar residues" evidence="1">
    <location>
        <begin position="17"/>
        <end position="30"/>
    </location>
</feature>
<feature type="compositionally biased region" description="Low complexity" evidence="1">
    <location>
        <begin position="1"/>
        <end position="16"/>
    </location>
</feature>
<dbReference type="VEuPathDB" id="FungiDB:JI435_144570"/>
<protein>
    <submittedName>
        <fullName evidence="2">Uncharacterized protein</fullName>
    </submittedName>
</protein>
<evidence type="ECO:0000313" key="2">
    <source>
        <dbReference type="EMBL" id="EAT78328.2"/>
    </source>
</evidence>
<organism evidence="2 3">
    <name type="scientific">Phaeosphaeria nodorum (strain SN15 / ATCC MYA-4574 / FGSC 10173)</name>
    <name type="common">Glume blotch fungus</name>
    <name type="synonym">Parastagonospora nodorum</name>
    <dbReference type="NCBI Taxonomy" id="321614"/>
    <lineage>
        <taxon>Eukaryota</taxon>
        <taxon>Fungi</taxon>
        <taxon>Dikarya</taxon>
        <taxon>Ascomycota</taxon>
        <taxon>Pezizomycotina</taxon>
        <taxon>Dothideomycetes</taxon>
        <taxon>Pleosporomycetidae</taxon>
        <taxon>Pleosporales</taxon>
        <taxon>Pleosporineae</taxon>
        <taxon>Phaeosphaeriaceae</taxon>
        <taxon>Parastagonospora</taxon>
    </lineage>
</organism>
<dbReference type="KEGG" id="pno:SNOG_14457"/>
<evidence type="ECO:0000313" key="3">
    <source>
        <dbReference type="Proteomes" id="UP000001055"/>
    </source>
</evidence>
<evidence type="ECO:0000256" key="1">
    <source>
        <dbReference type="SAM" id="MobiDB-lite"/>
    </source>
</evidence>
<feature type="compositionally biased region" description="Basic and acidic residues" evidence="1">
    <location>
        <begin position="270"/>
        <end position="284"/>
    </location>
</feature>
<dbReference type="InParanoid" id="Q0U1R7"/>
<feature type="region of interest" description="Disordered" evidence="1">
    <location>
        <begin position="255"/>
        <end position="316"/>
    </location>
</feature>
<accession>Q0U1R7</accession>
<name>Q0U1R7_PHANO</name>
<sequence length="587" mass="64016">MTAQQTQTKQAKPKSANTKQNMATENQPPQGISEHEIKQNSGVTASMALQAAQKAWELRQAANAAGDPDAREKILAKAINKEIEAESFGKAAKYTRSGAFQGLAAGAGLGVQPGVTIGKLTGALVGGVVSTVTGLLGGGIGSVYGAMNGPFWDLGEMASHGVRGVIGDFPNWKSTPAQQKALTNGHAGADAGGARADEGGGAGRYAAVLVAEDERVDELEAVDAEYAVDAVGERCRCCAGAGWAGGVDAVVGWRPNPQLPVNPKQTTPSADKENKAPAKTEAEKKKPRKLAPKESDAKPSQTPAQKKAPRKLESRKPAAAKLTIIIRSSEQVMAHILSDLKRTPTTGFQRLPLEMRNKIYLDVVDPVLDITIPLGTHNFFDRCGDGSWRKNLDKRLPPCLILRRQIKNEAIEEMHHSAMQLIKKITLSDPDDLLKALPATTKLNGLHELVLTGPRWDFKEPFPSNSIRDILLRCPHLQELTITIPVSVFSNDYESYFGYIFEHGNLNKLTVNCHDAPQHPRANNQWWCDDYTLPRPFERWFLDECEKRRRGIALSVDLSPGQQSNGGEHVRKTKGNIKYMYNMDWFG</sequence>
<feature type="region of interest" description="Disordered" evidence="1">
    <location>
        <begin position="1"/>
        <end position="39"/>
    </location>
</feature>